<dbReference type="Proteomes" id="UP000541535">
    <property type="component" value="Unassembled WGS sequence"/>
</dbReference>
<accession>A0A7W5BF86</accession>
<organism evidence="1 2">
    <name type="scientific">Pseudoduganella violacea</name>
    <dbReference type="NCBI Taxonomy" id="1715466"/>
    <lineage>
        <taxon>Bacteria</taxon>
        <taxon>Pseudomonadati</taxon>
        <taxon>Pseudomonadota</taxon>
        <taxon>Betaproteobacteria</taxon>
        <taxon>Burkholderiales</taxon>
        <taxon>Oxalobacteraceae</taxon>
        <taxon>Telluria group</taxon>
        <taxon>Pseudoduganella</taxon>
    </lineage>
</organism>
<gene>
    <name evidence="1" type="ORF">FHS03_004246</name>
</gene>
<dbReference type="PANTHER" id="PTHR30348">
    <property type="entry name" value="UNCHARACTERIZED PROTEIN YECE"/>
    <property type="match status" value="1"/>
</dbReference>
<comment type="caution">
    <text evidence="1">The sequence shown here is derived from an EMBL/GenBank/DDBJ whole genome shotgun (WGS) entry which is preliminary data.</text>
</comment>
<sequence>MAKIHIGISGWRYPPWRGVFYPKKLAQARELEFASRALPSIELNGSFYALQRPASYRAWYEATPPGFVFSHKGNRYLTHIIRLREPREALANIFASGVFELREKLGPFLWQLPPSLRFDADTVEGFLSLLPHNTEQALELARHHGPQMKGRTSLQVDAKRKLLHAMEVRNDSFIDARFITLLRKYKVAMVVADTAGKWPDYEDLCASFMYLRLHGDKELYASGYTDAALERWAQRIRAWSDGDQPDDAKLISEHKAPQRASRDIYCYFDNDIKVRAPFDARRLIQKLGLDEGLADIGSG</sequence>
<evidence type="ECO:0000313" key="1">
    <source>
        <dbReference type="EMBL" id="MBB3121170.1"/>
    </source>
</evidence>
<dbReference type="SUPFAM" id="SSF117396">
    <property type="entry name" value="TM1631-like"/>
    <property type="match status" value="1"/>
</dbReference>
<dbReference type="EMBL" id="JACHXD010000014">
    <property type="protein sequence ID" value="MBB3121170.1"/>
    <property type="molecule type" value="Genomic_DNA"/>
</dbReference>
<reference evidence="1 2" key="1">
    <citation type="submission" date="2020-08" db="EMBL/GenBank/DDBJ databases">
        <title>Genomic Encyclopedia of Type Strains, Phase III (KMG-III): the genomes of soil and plant-associated and newly described type strains.</title>
        <authorList>
            <person name="Whitman W."/>
        </authorList>
    </citation>
    <scope>NUCLEOTIDE SEQUENCE [LARGE SCALE GENOMIC DNA]</scope>
    <source>
        <strain evidence="1 2">CECT 8897</strain>
    </source>
</reference>
<name>A0A7W5BF86_9BURK</name>
<evidence type="ECO:0000313" key="2">
    <source>
        <dbReference type="Proteomes" id="UP000541535"/>
    </source>
</evidence>
<dbReference type="AlphaFoldDB" id="A0A7W5BF86"/>
<dbReference type="Gene3D" id="3.20.20.410">
    <property type="entry name" value="Protein of unknown function UPF0759"/>
    <property type="match status" value="1"/>
</dbReference>
<keyword evidence="2" id="KW-1185">Reference proteome</keyword>
<dbReference type="PANTHER" id="PTHR30348:SF4">
    <property type="entry name" value="DUF72 DOMAIN-CONTAINING PROTEIN"/>
    <property type="match status" value="1"/>
</dbReference>
<dbReference type="InterPro" id="IPR036520">
    <property type="entry name" value="UPF0759_sf"/>
</dbReference>
<dbReference type="RefSeq" id="WP_183442898.1">
    <property type="nucleotide sequence ID" value="NZ_JACHXD010000014.1"/>
</dbReference>
<dbReference type="InterPro" id="IPR002763">
    <property type="entry name" value="DUF72"/>
</dbReference>
<dbReference type="Pfam" id="PF01904">
    <property type="entry name" value="DUF72"/>
    <property type="match status" value="1"/>
</dbReference>
<proteinExistence type="predicted"/>
<protein>
    <submittedName>
        <fullName evidence="1">Uncharacterized protein YecE (DUF72 family)</fullName>
    </submittedName>
</protein>